<dbReference type="Proteomes" id="UP000013827">
    <property type="component" value="Unassembled WGS sequence"/>
</dbReference>
<keyword evidence="3" id="KW-1185">Reference proteome</keyword>
<protein>
    <submittedName>
        <fullName evidence="2">Uncharacterized protein</fullName>
    </submittedName>
</protein>
<dbReference type="EnsemblProtists" id="EOD40867">
    <property type="protein sequence ID" value="EOD40867"/>
    <property type="gene ID" value="EMIHUDRAFT_222247"/>
</dbReference>
<dbReference type="KEGG" id="ehx:EMIHUDRAFT_222247"/>
<dbReference type="GeneID" id="17286137"/>
<evidence type="ECO:0000313" key="3">
    <source>
        <dbReference type="Proteomes" id="UP000013827"/>
    </source>
</evidence>
<dbReference type="RefSeq" id="XP_005793296.1">
    <property type="nucleotide sequence ID" value="XM_005793239.1"/>
</dbReference>
<proteinExistence type="predicted"/>
<evidence type="ECO:0000256" key="1">
    <source>
        <dbReference type="SAM" id="MobiDB-lite"/>
    </source>
</evidence>
<dbReference type="PaxDb" id="2903-EOD40867"/>
<dbReference type="HOGENOM" id="CLU_1646857_0_0_1"/>
<sequence length="161" mass="17171">MVLSPQLLPAVFSSPAAFARKAAPFSCSDPLPQPLGADLLHANGTLRRLALPPTDRQRDGMSDEAQRAAWPPHATHYGHEDIMALQFEGGAAAPPTQQGQAARSDSQRQATAAGGASAARRVARIEFTDGSSCSCAADCTQRRYLKDCCVDWLHACKADRL</sequence>
<feature type="region of interest" description="Disordered" evidence="1">
    <location>
        <begin position="92"/>
        <end position="115"/>
    </location>
</feature>
<reference evidence="3" key="1">
    <citation type="journal article" date="2013" name="Nature">
        <title>Pan genome of the phytoplankton Emiliania underpins its global distribution.</title>
        <authorList>
            <person name="Read B.A."/>
            <person name="Kegel J."/>
            <person name="Klute M.J."/>
            <person name="Kuo A."/>
            <person name="Lefebvre S.C."/>
            <person name="Maumus F."/>
            <person name="Mayer C."/>
            <person name="Miller J."/>
            <person name="Monier A."/>
            <person name="Salamov A."/>
            <person name="Young J."/>
            <person name="Aguilar M."/>
            <person name="Claverie J.M."/>
            <person name="Frickenhaus S."/>
            <person name="Gonzalez K."/>
            <person name="Herman E.K."/>
            <person name="Lin Y.C."/>
            <person name="Napier J."/>
            <person name="Ogata H."/>
            <person name="Sarno A.F."/>
            <person name="Shmutz J."/>
            <person name="Schroeder D."/>
            <person name="de Vargas C."/>
            <person name="Verret F."/>
            <person name="von Dassow P."/>
            <person name="Valentin K."/>
            <person name="Van de Peer Y."/>
            <person name="Wheeler G."/>
            <person name="Dacks J.B."/>
            <person name="Delwiche C.F."/>
            <person name="Dyhrman S.T."/>
            <person name="Glockner G."/>
            <person name="John U."/>
            <person name="Richards T."/>
            <person name="Worden A.Z."/>
            <person name="Zhang X."/>
            <person name="Grigoriev I.V."/>
            <person name="Allen A.E."/>
            <person name="Bidle K."/>
            <person name="Borodovsky M."/>
            <person name="Bowler C."/>
            <person name="Brownlee C."/>
            <person name="Cock J.M."/>
            <person name="Elias M."/>
            <person name="Gladyshev V.N."/>
            <person name="Groth M."/>
            <person name="Guda C."/>
            <person name="Hadaegh A."/>
            <person name="Iglesias-Rodriguez M.D."/>
            <person name="Jenkins J."/>
            <person name="Jones B.M."/>
            <person name="Lawson T."/>
            <person name="Leese F."/>
            <person name="Lindquist E."/>
            <person name="Lobanov A."/>
            <person name="Lomsadze A."/>
            <person name="Malik S.B."/>
            <person name="Marsh M.E."/>
            <person name="Mackinder L."/>
            <person name="Mock T."/>
            <person name="Mueller-Roeber B."/>
            <person name="Pagarete A."/>
            <person name="Parker M."/>
            <person name="Probert I."/>
            <person name="Quesneville H."/>
            <person name="Raines C."/>
            <person name="Rensing S.A."/>
            <person name="Riano-Pachon D.M."/>
            <person name="Richier S."/>
            <person name="Rokitta S."/>
            <person name="Shiraiwa Y."/>
            <person name="Soanes D.M."/>
            <person name="van der Giezen M."/>
            <person name="Wahlund T.M."/>
            <person name="Williams B."/>
            <person name="Wilson W."/>
            <person name="Wolfe G."/>
            <person name="Wurch L.L."/>
        </authorList>
    </citation>
    <scope>NUCLEOTIDE SEQUENCE</scope>
</reference>
<organism evidence="2 3">
    <name type="scientific">Emiliania huxleyi (strain CCMP1516)</name>
    <dbReference type="NCBI Taxonomy" id="280463"/>
    <lineage>
        <taxon>Eukaryota</taxon>
        <taxon>Haptista</taxon>
        <taxon>Haptophyta</taxon>
        <taxon>Prymnesiophyceae</taxon>
        <taxon>Isochrysidales</taxon>
        <taxon>Noelaerhabdaceae</taxon>
        <taxon>Emiliania</taxon>
    </lineage>
</organism>
<dbReference type="AlphaFoldDB" id="A0A0D3KYN2"/>
<name>A0A0D3KYN2_EMIH1</name>
<reference evidence="2" key="2">
    <citation type="submission" date="2024-10" db="UniProtKB">
        <authorList>
            <consortium name="EnsemblProtists"/>
        </authorList>
    </citation>
    <scope>IDENTIFICATION</scope>
</reference>
<accession>A0A0D3KYN2</accession>
<evidence type="ECO:0000313" key="2">
    <source>
        <dbReference type="EnsemblProtists" id="EOD40867"/>
    </source>
</evidence>